<evidence type="ECO:0000313" key="1">
    <source>
        <dbReference type="EMBL" id="KRZ70516.1"/>
    </source>
</evidence>
<comment type="caution">
    <text evidence="1">The sequence shown here is derived from an EMBL/GenBank/DDBJ whole genome shotgun (WGS) entry which is preliminary data.</text>
</comment>
<accession>A0A0V1MFA6</accession>
<reference evidence="1 2" key="1">
    <citation type="submission" date="2015-01" db="EMBL/GenBank/DDBJ databases">
        <title>Evolution of Trichinella species and genotypes.</title>
        <authorList>
            <person name="Korhonen P.K."/>
            <person name="Edoardo P."/>
            <person name="Giuseppe L.R."/>
            <person name="Gasser R.B."/>
        </authorList>
    </citation>
    <scope>NUCLEOTIDE SEQUENCE [LARGE SCALE GENOMIC DNA]</scope>
    <source>
        <strain evidence="1">ISS1980</strain>
    </source>
</reference>
<dbReference type="Proteomes" id="UP000054843">
    <property type="component" value="Unassembled WGS sequence"/>
</dbReference>
<dbReference type="EMBL" id="JYDO01000113">
    <property type="protein sequence ID" value="KRZ70516.1"/>
    <property type="molecule type" value="Genomic_DNA"/>
</dbReference>
<evidence type="ECO:0000313" key="2">
    <source>
        <dbReference type="Proteomes" id="UP000054843"/>
    </source>
</evidence>
<dbReference type="STRING" id="268474.A0A0V1MFA6"/>
<sequence length="59" mass="6618">MTKRAELLSYCGGSVFKLIQTLISPANPNGKFSEEILFVLREHFSLQAAEIAKRNAFCK</sequence>
<protein>
    <submittedName>
        <fullName evidence="1">Uncharacterized protein</fullName>
    </submittedName>
</protein>
<organism evidence="1 2">
    <name type="scientific">Trichinella papuae</name>
    <dbReference type="NCBI Taxonomy" id="268474"/>
    <lineage>
        <taxon>Eukaryota</taxon>
        <taxon>Metazoa</taxon>
        <taxon>Ecdysozoa</taxon>
        <taxon>Nematoda</taxon>
        <taxon>Enoplea</taxon>
        <taxon>Dorylaimia</taxon>
        <taxon>Trichinellida</taxon>
        <taxon>Trichinellidae</taxon>
        <taxon>Trichinella</taxon>
    </lineage>
</organism>
<dbReference type="AlphaFoldDB" id="A0A0V1MFA6"/>
<keyword evidence="2" id="KW-1185">Reference proteome</keyword>
<dbReference type="OrthoDB" id="5917440at2759"/>
<proteinExistence type="predicted"/>
<gene>
    <name evidence="1" type="ORF">T10_7454</name>
</gene>
<name>A0A0V1MFA6_9BILA</name>